<feature type="compositionally biased region" description="Low complexity" evidence="6">
    <location>
        <begin position="1"/>
        <end position="14"/>
    </location>
</feature>
<dbReference type="Proteomes" id="UP000264353">
    <property type="component" value="Chromosome A1"/>
</dbReference>
<keyword evidence="3 7" id="KW-0812">Transmembrane</keyword>
<comment type="subcellular location">
    <subcellularLocation>
        <location evidence="1">Membrane</location>
        <topology evidence="1">Multi-pass membrane protein</topology>
    </subcellularLocation>
</comment>
<comment type="similarity">
    <text evidence="2">Belongs to the nucleobase:cation symporter-2 (NCS2) (TC 2.A.40) family.</text>
</comment>
<feature type="transmembrane region" description="Helical" evidence="7">
    <location>
        <begin position="514"/>
        <end position="535"/>
    </location>
</feature>
<sequence length="634" mass="69188">MDSGSGLDPSKSKGSGSGEGKFGAFLKRVEPFLPRKELNPVELRSWAKKTGFVSDYSGETSAKLGETESSAFDLPKGRDHHQIDRASSRQTDLDPILGRSRRSDIGSDPGSKPGSIEEERGSNAETPLENEGGKISRDLENGCYYPGGGEGEGGGWPKPIVMKYGLRDNPPGFGPLVYYGLQHYLSLAGSLVFIPLVIVPAMDGSDKDTAAVISTMLLLTGITTILHCYFGTRLPLVQGSSFVYLAPALVVINSEEFRNLTEHKFREIMRELQGAIIVGSLFQCILGSTGLMSLLLRFINPVVVAPTVAAVGLAFFSYGFPQAGTCVEISIPVIVMLLICTLYLRGVSIFGHRIFRIYAVPLSALIVWTYAFFLTVGGAYDYKGCNADIPSSNILINECKKHAYTMKHCRTDASNAWATSPWLRIPYPFQWGFPYFHMRTCIIMIFTSLVTSVDSVGTYHATSMLVNAKRPTRGAILASIPQALAASVLCFIWALTVALGLSNLRYTQTASFRNITIVGVSLFLGLSIPACFQQYQPLSSLILPSYYLSFGAASSGPFQTGIMQLDFAMNAVMSMNMVVTFLLAFVLDNTVPGSKEEKGVYVWSRAEDMELDPAMQADYSLPRRVAQFFGCRCC</sequence>
<evidence type="ECO:0000256" key="2">
    <source>
        <dbReference type="ARBA" id="ARBA00008821"/>
    </source>
</evidence>
<evidence type="ECO:0000256" key="7">
    <source>
        <dbReference type="SAM" id="Phobius"/>
    </source>
</evidence>
<keyword evidence="4 7" id="KW-1133">Transmembrane helix</keyword>
<reference evidence="8 9" key="1">
    <citation type="submission" date="2018-06" db="EMBL/GenBank/DDBJ databases">
        <title>WGS assembly of Brassica rapa FPsc.</title>
        <authorList>
            <person name="Bowman J."/>
            <person name="Kohchi T."/>
            <person name="Yamato K."/>
            <person name="Jenkins J."/>
            <person name="Shu S."/>
            <person name="Ishizaki K."/>
            <person name="Yamaoka S."/>
            <person name="Nishihama R."/>
            <person name="Nakamura Y."/>
            <person name="Berger F."/>
            <person name="Adam C."/>
            <person name="Aki S."/>
            <person name="Althoff F."/>
            <person name="Araki T."/>
            <person name="Arteaga-Vazquez M."/>
            <person name="Balasubrmanian S."/>
            <person name="Bauer D."/>
            <person name="Boehm C."/>
            <person name="Briginshaw L."/>
            <person name="Caballero-Perez J."/>
            <person name="Catarino B."/>
            <person name="Chen F."/>
            <person name="Chiyoda S."/>
            <person name="Chovatia M."/>
            <person name="Davies K."/>
            <person name="Delmans M."/>
            <person name="Demura T."/>
            <person name="Dierschke T."/>
            <person name="Dolan L."/>
            <person name="Dorantes-Acosta A."/>
            <person name="Eklund D."/>
            <person name="Florent S."/>
            <person name="Flores-Sandoval E."/>
            <person name="Fujiyama A."/>
            <person name="Fukuzawa H."/>
            <person name="Galik B."/>
            <person name="Grimanelli D."/>
            <person name="Grimwood J."/>
            <person name="Grossniklaus U."/>
            <person name="Hamada T."/>
            <person name="Haseloff J."/>
            <person name="Hetherington A."/>
            <person name="Higo A."/>
            <person name="Hirakawa Y."/>
            <person name="Hundley H."/>
            <person name="Ikeda Y."/>
            <person name="Inoue K."/>
            <person name="Inoue S."/>
            <person name="Ishida S."/>
            <person name="Jia Q."/>
            <person name="Kakita M."/>
            <person name="Kanazawa T."/>
            <person name="Kawai Y."/>
            <person name="Kawashima T."/>
            <person name="Kennedy M."/>
            <person name="Kinose K."/>
            <person name="Kinoshita T."/>
            <person name="Kohara Y."/>
            <person name="Koide E."/>
            <person name="Komatsu K."/>
            <person name="Kopischke S."/>
            <person name="Kubo M."/>
            <person name="Kyozuka J."/>
            <person name="Lagercrantz U."/>
            <person name="Lin S."/>
            <person name="Lindquist E."/>
            <person name="Lipzen A."/>
            <person name="Lu C."/>
            <person name="Luna E."/>
            <person name="Martienssen R."/>
            <person name="Minamino N."/>
            <person name="Mizutani M."/>
            <person name="Mizutani M."/>
            <person name="Mochizuki N."/>
            <person name="Monte I."/>
            <person name="Mosher R."/>
            <person name="Nagasaki H."/>
            <person name="Nakagami H."/>
            <person name="Naramoto S."/>
            <person name="Nishitani K."/>
            <person name="Ohtani M."/>
            <person name="Okamoto T."/>
            <person name="Okumura M."/>
            <person name="Phillips J."/>
            <person name="Pollak B."/>
            <person name="Reinders A."/>
            <person name="Roevekamp M."/>
            <person name="Sano R."/>
            <person name="Sawa S."/>
            <person name="Schmid M."/>
            <person name="Shirakawa M."/>
            <person name="Solano R."/>
            <person name="Spunde A."/>
            <person name="Suetsugu N."/>
            <person name="Sugano S."/>
            <person name="Sugiyama A."/>
            <person name="Sun R."/>
            <person name="Suzuki Y."/>
            <person name="Takenaka M."/>
            <person name="Takezawa D."/>
            <person name="Tomogane H."/>
            <person name="Tsuzuki M."/>
            <person name="Ueda T."/>
            <person name="Umeda M."/>
            <person name="Ward J."/>
            <person name="Watanabe Y."/>
            <person name="Yazaki K."/>
            <person name="Yokoyama R."/>
            <person name="Yoshitake Y."/>
            <person name="Yotsui I."/>
            <person name="Zachgo S."/>
            <person name="Schmutz J."/>
        </authorList>
    </citation>
    <scope>NUCLEOTIDE SEQUENCE [LARGE SCALE GENOMIC DNA]</scope>
    <source>
        <strain evidence="9">cv. B-3</strain>
    </source>
</reference>
<feature type="transmembrane region" description="Helical" evidence="7">
    <location>
        <begin position="275"/>
        <end position="296"/>
    </location>
</feature>
<dbReference type="GO" id="GO:0022857">
    <property type="term" value="F:transmembrane transporter activity"/>
    <property type="evidence" value="ECO:0007669"/>
    <property type="project" value="InterPro"/>
</dbReference>
<feature type="compositionally biased region" description="Basic and acidic residues" evidence="6">
    <location>
        <begin position="131"/>
        <end position="140"/>
    </location>
</feature>
<evidence type="ECO:0000256" key="6">
    <source>
        <dbReference type="SAM" id="MobiDB-lite"/>
    </source>
</evidence>
<name>A0A398AH84_BRACM</name>
<feature type="transmembrane region" description="Helical" evidence="7">
    <location>
        <begin position="333"/>
        <end position="351"/>
    </location>
</feature>
<dbReference type="InterPro" id="IPR006043">
    <property type="entry name" value="NCS2"/>
</dbReference>
<evidence type="ECO:0000313" key="8">
    <source>
        <dbReference type="EMBL" id="RID77172.1"/>
    </source>
</evidence>
<proteinExistence type="inferred from homology"/>
<feature type="region of interest" description="Disordered" evidence="6">
    <location>
        <begin position="1"/>
        <end position="22"/>
    </location>
</feature>
<feature type="transmembrane region" description="Helical" evidence="7">
    <location>
        <begin position="176"/>
        <end position="198"/>
    </location>
</feature>
<protein>
    <recommendedName>
        <fullName evidence="10">Nucleobase-ascorbate transporter 11</fullName>
    </recommendedName>
</protein>
<dbReference type="EMBL" id="CM010628">
    <property type="protein sequence ID" value="RID77172.1"/>
    <property type="molecule type" value="Genomic_DNA"/>
</dbReference>
<evidence type="ECO:0000313" key="9">
    <source>
        <dbReference type="Proteomes" id="UP000264353"/>
    </source>
</evidence>
<accession>A0A398AH84</accession>
<gene>
    <name evidence="8" type="ORF">BRARA_A00100</name>
</gene>
<evidence type="ECO:0008006" key="10">
    <source>
        <dbReference type="Google" id="ProtNLM"/>
    </source>
</evidence>
<feature type="compositionally biased region" description="Basic and acidic residues" evidence="6">
    <location>
        <begin position="75"/>
        <end position="87"/>
    </location>
</feature>
<feature type="transmembrane region" description="Helical" evidence="7">
    <location>
        <begin position="480"/>
        <end position="502"/>
    </location>
</feature>
<evidence type="ECO:0000256" key="1">
    <source>
        <dbReference type="ARBA" id="ARBA00004141"/>
    </source>
</evidence>
<evidence type="ECO:0000256" key="4">
    <source>
        <dbReference type="ARBA" id="ARBA00022989"/>
    </source>
</evidence>
<feature type="transmembrane region" description="Helical" evidence="7">
    <location>
        <begin position="302"/>
        <end position="321"/>
    </location>
</feature>
<feature type="transmembrane region" description="Helical" evidence="7">
    <location>
        <begin position="236"/>
        <end position="254"/>
    </location>
</feature>
<dbReference type="AlphaFoldDB" id="A0A398AH84"/>
<feature type="region of interest" description="Disordered" evidence="6">
    <location>
        <begin position="56"/>
        <end position="141"/>
    </location>
</feature>
<dbReference type="GO" id="GO:0016020">
    <property type="term" value="C:membrane"/>
    <property type="evidence" value="ECO:0007669"/>
    <property type="project" value="UniProtKB-SubCell"/>
</dbReference>
<dbReference type="Pfam" id="PF00860">
    <property type="entry name" value="Xan_ur_permease"/>
    <property type="match status" value="1"/>
</dbReference>
<feature type="transmembrane region" description="Helical" evidence="7">
    <location>
        <begin position="441"/>
        <end position="460"/>
    </location>
</feature>
<feature type="transmembrane region" description="Helical" evidence="7">
    <location>
        <begin position="567"/>
        <end position="587"/>
    </location>
</feature>
<keyword evidence="5 7" id="KW-0472">Membrane</keyword>
<organism evidence="8 9">
    <name type="scientific">Brassica campestris</name>
    <name type="common">Field mustard</name>
    <dbReference type="NCBI Taxonomy" id="3711"/>
    <lineage>
        <taxon>Eukaryota</taxon>
        <taxon>Viridiplantae</taxon>
        <taxon>Streptophyta</taxon>
        <taxon>Embryophyta</taxon>
        <taxon>Tracheophyta</taxon>
        <taxon>Spermatophyta</taxon>
        <taxon>Magnoliopsida</taxon>
        <taxon>eudicotyledons</taxon>
        <taxon>Gunneridae</taxon>
        <taxon>Pentapetalae</taxon>
        <taxon>rosids</taxon>
        <taxon>malvids</taxon>
        <taxon>Brassicales</taxon>
        <taxon>Brassicaceae</taxon>
        <taxon>Brassiceae</taxon>
        <taxon>Brassica</taxon>
    </lineage>
</organism>
<feature type="transmembrane region" description="Helical" evidence="7">
    <location>
        <begin position="210"/>
        <end position="230"/>
    </location>
</feature>
<evidence type="ECO:0000256" key="5">
    <source>
        <dbReference type="ARBA" id="ARBA00023136"/>
    </source>
</evidence>
<feature type="transmembrane region" description="Helical" evidence="7">
    <location>
        <begin position="357"/>
        <end position="380"/>
    </location>
</feature>
<evidence type="ECO:0000256" key="3">
    <source>
        <dbReference type="ARBA" id="ARBA00022692"/>
    </source>
</evidence>
<dbReference type="PANTHER" id="PTHR11119">
    <property type="entry name" value="XANTHINE-URACIL / VITAMIN C PERMEASE FAMILY MEMBER"/>
    <property type="match status" value="1"/>
</dbReference>